<organism evidence="1">
    <name type="scientific">marine metagenome</name>
    <dbReference type="NCBI Taxonomy" id="408172"/>
    <lineage>
        <taxon>unclassified sequences</taxon>
        <taxon>metagenomes</taxon>
        <taxon>ecological metagenomes</taxon>
    </lineage>
</organism>
<sequence length="183" mass="21382">MSKKFNNKQFEEHISDLIVDKENFRYIAKQKMIMKKIVYVLAEENWVQAEYSNSQLKTCRDFLVDYAWVYAVNELITILNDNGTLKEMSGVKKWADNYEENFLSAFLKTKELKANHENITDADNGKFITSFNRIINCKDEQSLVKKIIAVGEKHGILQTDLLSERGYTLELEGRLLDKIWDEA</sequence>
<accession>A0A381QZE5</accession>
<dbReference type="EMBL" id="UINC01001608">
    <property type="protein sequence ID" value="SUZ84822.1"/>
    <property type="molecule type" value="Genomic_DNA"/>
</dbReference>
<proteinExistence type="predicted"/>
<reference evidence="1" key="1">
    <citation type="submission" date="2018-05" db="EMBL/GenBank/DDBJ databases">
        <authorList>
            <person name="Lanie J.A."/>
            <person name="Ng W.-L."/>
            <person name="Kazmierczak K.M."/>
            <person name="Andrzejewski T.M."/>
            <person name="Davidsen T.M."/>
            <person name="Wayne K.J."/>
            <person name="Tettelin H."/>
            <person name="Glass J.I."/>
            <person name="Rusch D."/>
            <person name="Podicherti R."/>
            <person name="Tsui H.-C.T."/>
            <person name="Winkler M.E."/>
        </authorList>
    </citation>
    <scope>NUCLEOTIDE SEQUENCE</scope>
</reference>
<gene>
    <name evidence="1" type="ORF">METZ01_LOCUS37676</name>
</gene>
<name>A0A381QZE5_9ZZZZ</name>
<dbReference type="AlphaFoldDB" id="A0A381QZE5"/>
<protein>
    <submittedName>
        <fullName evidence="1">Uncharacterized protein</fullName>
    </submittedName>
</protein>
<evidence type="ECO:0000313" key="1">
    <source>
        <dbReference type="EMBL" id="SUZ84822.1"/>
    </source>
</evidence>